<name>A0ABS5U598_9BACT</name>
<dbReference type="Proteomes" id="UP000784128">
    <property type="component" value="Unassembled WGS sequence"/>
</dbReference>
<reference evidence="1 2" key="1">
    <citation type="submission" date="2021-05" db="EMBL/GenBank/DDBJ databases">
        <title>The draft genome of Geobacter chapellei DSM 13688.</title>
        <authorList>
            <person name="Xu Z."/>
            <person name="Masuda Y."/>
            <person name="Itoh H."/>
            <person name="Senoo K."/>
        </authorList>
    </citation>
    <scope>NUCLEOTIDE SEQUENCE [LARGE SCALE GENOMIC DNA]</scope>
    <source>
        <strain evidence="1 2">DSM 13688</strain>
    </source>
</reference>
<dbReference type="EMBL" id="JAHDYS010000002">
    <property type="protein sequence ID" value="MBT1070829.1"/>
    <property type="molecule type" value="Genomic_DNA"/>
</dbReference>
<evidence type="ECO:0000313" key="1">
    <source>
        <dbReference type="EMBL" id="MBT1070829.1"/>
    </source>
</evidence>
<gene>
    <name evidence="1" type="ORF">KJB30_03450</name>
</gene>
<proteinExistence type="predicted"/>
<accession>A0ABS5U598</accession>
<keyword evidence="2" id="KW-1185">Reference proteome</keyword>
<protein>
    <recommendedName>
        <fullName evidence="3">FG-GAP repeat protein</fullName>
    </recommendedName>
</protein>
<sequence>MEKAYKVLSTIFVFILLLFALPVLAEEDIYIPMNKLPHEVRPFVTKGMKALSFVSADLNGDGFKDFILVLERQKSNHADIVDRQRPFLLLIRQSDKKLKECKRNDRIVYCSTCGGMMGDPFQEVRAGKKTFTVSQSGGSAWRWSVDYTFNYSRLDKTWQLVRVKEESFHASDPDNGKTEVFIPNKDYGKIDIADFNPEKWKGQGQK</sequence>
<evidence type="ECO:0008006" key="3">
    <source>
        <dbReference type="Google" id="ProtNLM"/>
    </source>
</evidence>
<comment type="caution">
    <text evidence="1">The sequence shown here is derived from an EMBL/GenBank/DDBJ whole genome shotgun (WGS) entry which is preliminary data.</text>
</comment>
<organism evidence="1 2">
    <name type="scientific">Pelotalea chapellei</name>
    <dbReference type="NCBI Taxonomy" id="44671"/>
    <lineage>
        <taxon>Bacteria</taxon>
        <taxon>Pseudomonadati</taxon>
        <taxon>Thermodesulfobacteriota</taxon>
        <taxon>Desulfuromonadia</taxon>
        <taxon>Geobacterales</taxon>
        <taxon>Geobacteraceae</taxon>
        <taxon>Pelotalea</taxon>
    </lineage>
</organism>
<evidence type="ECO:0000313" key="2">
    <source>
        <dbReference type="Proteomes" id="UP000784128"/>
    </source>
</evidence>
<dbReference type="RefSeq" id="WP_214296535.1">
    <property type="nucleotide sequence ID" value="NZ_JAHDYS010000002.1"/>
</dbReference>